<evidence type="ECO:0000313" key="1">
    <source>
        <dbReference type="EMBL" id="MBZ0156722.1"/>
    </source>
</evidence>
<proteinExistence type="predicted"/>
<accession>A0A953M1X7</accession>
<reference evidence="1" key="1">
    <citation type="journal article" date="2021" name="bioRxiv">
        <title>Unraveling nitrogen, sulfur and carbon metabolic pathways and microbial community transcriptional responses to substrate deprivation and toxicity stresses in a bioreactor mimicking anoxic brackish coastal sediment conditions.</title>
        <authorList>
            <person name="Martins P.D."/>
            <person name="Echeveste M.J."/>
            <person name="Arshad A."/>
            <person name="Kurth J."/>
            <person name="Ouboter H."/>
            <person name="Jetten M.S.M."/>
            <person name="Welte C.U."/>
        </authorList>
    </citation>
    <scope>NUCLEOTIDE SEQUENCE</scope>
    <source>
        <strain evidence="1">MAG_39</strain>
    </source>
</reference>
<reference evidence="1" key="2">
    <citation type="submission" date="2021-08" db="EMBL/GenBank/DDBJ databases">
        <authorList>
            <person name="Dalcin Martins P."/>
        </authorList>
    </citation>
    <scope>NUCLEOTIDE SEQUENCE</scope>
    <source>
        <strain evidence="1">MAG_39</strain>
    </source>
</reference>
<comment type="caution">
    <text evidence="1">The sequence shown here is derived from an EMBL/GenBank/DDBJ whole genome shotgun (WGS) entry which is preliminary data.</text>
</comment>
<dbReference type="EMBL" id="JAIOIV010000086">
    <property type="protein sequence ID" value="MBZ0156722.1"/>
    <property type="molecule type" value="Genomic_DNA"/>
</dbReference>
<dbReference type="AlphaFoldDB" id="A0A953M1X7"/>
<protein>
    <submittedName>
        <fullName evidence="1">Uncharacterized protein</fullName>
    </submittedName>
</protein>
<organism evidence="1 2">
    <name type="scientific">Candidatus Nitrobium versatile</name>
    <dbReference type="NCBI Taxonomy" id="2884831"/>
    <lineage>
        <taxon>Bacteria</taxon>
        <taxon>Pseudomonadati</taxon>
        <taxon>Nitrospirota</taxon>
        <taxon>Nitrospiria</taxon>
        <taxon>Nitrospirales</taxon>
        <taxon>Nitrospiraceae</taxon>
        <taxon>Candidatus Nitrobium</taxon>
    </lineage>
</organism>
<gene>
    <name evidence="1" type="ORF">K8I29_11010</name>
</gene>
<sequence>MRKSDILFLSLAVQMVLLFFLFAHAAHRKMADIPRIREKGEIVRRLGLTDLCLFTEARYTRHITQADLNTPFQDHPLSLEHFPSGSLLLPPAGLRDFRAPVPAERRKG</sequence>
<name>A0A953M1X7_9BACT</name>
<evidence type="ECO:0000313" key="2">
    <source>
        <dbReference type="Proteomes" id="UP000705867"/>
    </source>
</evidence>
<dbReference type="Proteomes" id="UP000705867">
    <property type="component" value="Unassembled WGS sequence"/>
</dbReference>